<evidence type="ECO:0000313" key="2">
    <source>
        <dbReference type="EMBL" id="CDA11187.1"/>
    </source>
</evidence>
<name>R5Y3D8_9FIRM</name>
<evidence type="ECO:0000313" key="3">
    <source>
        <dbReference type="Proteomes" id="UP000017980"/>
    </source>
</evidence>
<dbReference type="Gene3D" id="2.60.40.3350">
    <property type="match status" value="1"/>
</dbReference>
<evidence type="ECO:0000259" key="1">
    <source>
        <dbReference type="Pfam" id="PF10651"/>
    </source>
</evidence>
<reference evidence="2" key="1">
    <citation type="submission" date="2012-11" db="EMBL/GenBank/DDBJ databases">
        <title>Dependencies among metagenomic species, viruses, plasmids and units of genetic variation.</title>
        <authorList>
            <person name="Nielsen H.B."/>
            <person name="Almeida M."/>
            <person name="Juncker A.S."/>
            <person name="Rasmussen S."/>
            <person name="Li J."/>
            <person name="Sunagawa S."/>
            <person name="Plichta D."/>
            <person name="Gautier L."/>
            <person name="Le Chatelier E."/>
            <person name="Peletier E."/>
            <person name="Bonde I."/>
            <person name="Nielsen T."/>
            <person name="Manichanh C."/>
            <person name="Arumugam M."/>
            <person name="Batto J."/>
            <person name="Santos M.B.Q.D."/>
            <person name="Blom N."/>
            <person name="Borruel N."/>
            <person name="Burgdorf K.S."/>
            <person name="Boumezbeur F."/>
            <person name="Casellas F."/>
            <person name="Dore J."/>
            <person name="Guarner F."/>
            <person name="Hansen T."/>
            <person name="Hildebrand F."/>
            <person name="Kaas R.S."/>
            <person name="Kennedy S."/>
            <person name="Kristiansen K."/>
            <person name="Kultima J.R."/>
            <person name="Leonard P."/>
            <person name="Levenez F."/>
            <person name="Lund O."/>
            <person name="Moumen B."/>
            <person name="Le Paslier D."/>
            <person name="Pons N."/>
            <person name="Pedersen O."/>
            <person name="Prifti E."/>
            <person name="Qin J."/>
            <person name="Raes J."/>
            <person name="Tap J."/>
            <person name="Tims S."/>
            <person name="Ussery D.W."/>
            <person name="Yamada T."/>
            <person name="MetaHit consortium"/>
            <person name="Renault P."/>
            <person name="Sicheritz-Ponten T."/>
            <person name="Bork P."/>
            <person name="Wang J."/>
            <person name="Brunak S."/>
            <person name="Ehrlich S.D."/>
        </authorList>
    </citation>
    <scope>NUCLEOTIDE SEQUENCE [LARGE SCALE GENOMIC DNA]</scope>
</reference>
<dbReference type="Proteomes" id="UP000017980">
    <property type="component" value="Unassembled WGS sequence"/>
</dbReference>
<dbReference type="InterPro" id="IPR018913">
    <property type="entry name" value="BppU_N"/>
</dbReference>
<protein>
    <recommendedName>
        <fullName evidence="1">BppU N-terminal domain-containing protein</fullName>
    </recommendedName>
</protein>
<dbReference type="Pfam" id="PF10651">
    <property type="entry name" value="BppU_N"/>
    <property type="match status" value="1"/>
</dbReference>
<organism evidence="2 3">
    <name type="scientific">Intestinibacter bartlettii CAG:1329</name>
    <dbReference type="NCBI Taxonomy" id="1263063"/>
    <lineage>
        <taxon>Bacteria</taxon>
        <taxon>Bacillati</taxon>
        <taxon>Bacillota</taxon>
        <taxon>Clostridia</taxon>
        <taxon>Peptostreptococcales</taxon>
        <taxon>Peptostreptococcaceae</taxon>
        <taxon>Intestinibacter</taxon>
    </lineage>
</organism>
<comment type="caution">
    <text evidence="2">The sequence shown here is derived from an EMBL/GenBank/DDBJ whole genome shotgun (WGS) entry which is preliminary data.</text>
</comment>
<gene>
    <name evidence="2" type="ORF">BN488_02214</name>
</gene>
<dbReference type="AlphaFoldDB" id="R5Y3D8"/>
<feature type="domain" description="BppU N-terminal" evidence="1">
    <location>
        <begin position="10"/>
        <end position="127"/>
    </location>
</feature>
<dbReference type="RefSeq" id="WP_022072344.1">
    <property type="nucleotide sequence ID" value="NZ_HF999329.1"/>
</dbReference>
<dbReference type="EMBL" id="CBBD010000050">
    <property type="protein sequence ID" value="CDA11187.1"/>
    <property type="molecule type" value="Genomic_DNA"/>
</dbReference>
<accession>R5Y3D8</accession>
<proteinExistence type="predicted"/>
<sequence>MSKIDKGYKTICLDLTNKKFNYIEMEFCISDKETSDFFMKITKDDKEIDLSDCKNELYILKPDGNTIKIDLTQEEPGLFYCDLKQEAKDIVGKYYCQLKVKDETTTEQIVTPSKFMYEVIDDLIKEVEKEDKLKIWFDEETGDLSISNSSFNEETGDIEIGGDK</sequence>